<keyword evidence="3" id="KW-1185">Reference proteome</keyword>
<dbReference type="KEGG" id="mpc:Mar181_1104"/>
<dbReference type="InterPro" id="IPR002731">
    <property type="entry name" value="ATPase_BadF"/>
</dbReference>
<dbReference type="eggNOG" id="COG2971">
    <property type="taxonomic scope" value="Bacteria"/>
</dbReference>
<accession>F6CUP2</accession>
<dbReference type="HOGENOM" id="CLU_016274_2_0_6"/>
<dbReference type="PANTHER" id="PTHR43190:SF3">
    <property type="entry name" value="N-ACETYL-D-GLUCOSAMINE KINASE"/>
    <property type="match status" value="1"/>
</dbReference>
<feature type="domain" description="ATPase BadF/BadG/BcrA/BcrD type" evidence="1">
    <location>
        <begin position="6"/>
        <end position="256"/>
    </location>
</feature>
<dbReference type="RefSeq" id="WP_013795628.1">
    <property type="nucleotide sequence ID" value="NC_015559.1"/>
</dbReference>
<organism evidence="2 3">
    <name type="scientific">Marinomonas posidonica (strain CECT 7376 / NCIMB 14433 / IVIA-Po-181)</name>
    <dbReference type="NCBI Taxonomy" id="491952"/>
    <lineage>
        <taxon>Bacteria</taxon>
        <taxon>Pseudomonadati</taxon>
        <taxon>Pseudomonadota</taxon>
        <taxon>Gammaproteobacteria</taxon>
        <taxon>Oceanospirillales</taxon>
        <taxon>Oceanospirillaceae</taxon>
        <taxon>Marinomonas</taxon>
    </lineage>
</organism>
<evidence type="ECO:0000313" key="3">
    <source>
        <dbReference type="Proteomes" id="UP000009230"/>
    </source>
</evidence>
<reference evidence="2 3" key="1">
    <citation type="journal article" date="2012" name="Stand. Genomic Sci.">
        <title>Complete genome sequence of Marinomonas posidonica type strain (IVIA-Po-181(T)).</title>
        <authorList>
            <person name="Lucas-Elio P."/>
            <person name="Goodwin L."/>
            <person name="Woyke T."/>
            <person name="Pitluck S."/>
            <person name="Nolan M."/>
            <person name="Kyrpides N.C."/>
            <person name="Detter J.C."/>
            <person name="Copeland A."/>
            <person name="Lu M."/>
            <person name="Bruce D."/>
            <person name="Detter C."/>
            <person name="Tapia R."/>
            <person name="Han S."/>
            <person name="Land M.L."/>
            <person name="Ivanova N."/>
            <person name="Mikhailova N."/>
            <person name="Johnston A.W."/>
            <person name="Sanchez-Amat A."/>
        </authorList>
    </citation>
    <scope>NUCLEOTIDE SEQUENCE [LARGE SCALE GENOMIC DNA]</scope>
    <source>
        <strain evidence="3">CECT 7376 / NCIMB 14433 / IVIA-Po-181</strain>
    </source>
</reference>
<protein>
    <submittedName>
        <fullName evidence="2">ATPase BadF/BadG/BcrA/BcrD type</fullName>
    </submittedName>
</protein>
<evidence type="ECO:0000259" key="1">
    <source>
        <dbReference type="Pfam" id="PF01869"/>
    </source>
</evidence>
<dbReference type="PANTHER" id="PTHR43190">
    <property type="entry name" value="N-ACETYL-D-GLUCOSAMINE KINASE"/>
    <property type="match status" value="1"/>
</dbReference>
<dbReference type="InterPro" id="IPR043129">
    <property type="entry name" value="ATPase_NBD"/>
</dbReference>
<dbReference type="Proteomes" id="UP000009230">
    <property type="component" value="Chromosome"/>
</dbReference>
<proteinExistence type="predicted"/>
<dbReference type="STRING" id="491952.Mar181_1104"/>
<dbReference type="AlphaFoldDB" id="F6CUP2"/>
<sequence>MKQFYLGVDGGGTFCRARLVDHNGQVLGEAVGGSGNPRTGIESAWQNILEACFEACKQGHIDIEDYPNISIGLGLAGVNQALEQELILSQHSPFGRCYLLTDAHAACLGAFDGENGGLMIVGTGSCGVVYIDKKFDIVGGWGFPLSDQGSGARIGLSALEYSLAALSGVLPESALTQSINRDFGHRPEQYVQFQNHSPLPKEFGTFAIKVFDFAESGDPIALRIISEQAQWISQYLTCLIHKGAQSIALVGGVSEAIAPYLPDDIQAYLRPPQGDAMDGAIKMAKEQIGRTSL</sequence>
<dbReference type="CDD" id="cd24082">
    <property type="entry name" value="ASKHA_NBD_GspK-like"/>
    <property type="match status" value="1"/>
</dbReference>
<evidence type="ECO:0000313" key="2">
    <source>
        <dbReference type="EMBL" id="AEF54152.1"/>
    </source>
</evidence>
<name>F6CUP2_MARPP</name>
<gene>
    <name evidence="2" type="ordered locus">Mar181_1104</name>
</gene>
<dbReference type="InterPro" id="IPR052519">
    <property type="entry name" value="Euk-type_GlcNAc_Kinase"/>
</dbReference>
<dbReference type="SUPFAM" id="SSF53067">
    <property type="entry name" value="Actin-like ATPase domain"/>
    <property type="match status" value="2"/>
</dbReference>
<dbReference type="Gene3D" id="3.30.420.40">
    <property type="match status" value="2"/>
</dbReference>
<dbReference type="OrthoDB" id="9816014at2"/>
<dbReference type="EMBL" id="CP002771">
    <property type="protein sequence ID" value="AEF54152.1"/>
    <property type="molecule type" value="Genomic_DNA"/>
</dbReference>
<dbReference type="Pfam" id="PF01869">
    <property type="entry name" value="BcrAD_BadFG"/>
    <property type="match status" value="1"/>
</dbReference>